<dbReference type="InterPro" id="IPR025652">
    <property type="entry name" value="TesB_C"/>
</dbReference>
<dbReference type="InterPro" id="IPR003703">
    <property type="entry name" value="Acyl_CoA_thio"/>
</dbReference>
<name>A0ABZ3FPF9_9ACTN</name>
<dbReference type="PANTHER" id="PTHR11066:SF34">
    <property type="entry name" value="ACYL-COENZYME A THIOESTERASE 8"/>
    <property type="match status" value="1"/>
</dbReference>
<dbReference type="CDD" id="cd03445">
    <property type="entry name" value="Thioesterase_II_repeat2"/>
    <property type="match status" value="1"/>
</dbReference>
<gene>
    <name evidence="5" type="ORF">AADG42_11620</name>
</gene>
<dbReference type="PANTHER" id="PTHR11066">
    <property type="entry name" value="ACYL-COA THIOESTERASE"/>
    <property type="match status" value="1"/>
</dbReference>
<dbReference type="InterPro" id="IPR029069">
    <property type="entry name" value="HotDog_dom_sf"/>
</dbReference>
<keyword evidence="6" id="KW-1185">Reference proteome</keyword>
<evidence type="ECO:0000259" key="4">
    <source>
        <dbReference type="Pfam" id="PF13622"/>
    </source>
</evidence>
<evidence type="ECO:0000259" key="3">
    <source>
        <dbReference type="Pfam" id="PF02551"/>
    </source>
</evidence>
<organism evidence="5 6">
    <name type="scientific">Ammonicoccus fulvus</name>
    <dbReference type="NCBI Taxonomy" id="3138240"/>
    <lineage>
        <taxon>Bacteria</taxon>
        <taxon>Bacillati</taxon>
        <taxon>Actinomycetota</taxon>
        <taxon>Actinomycetes</taxon>
        <taxon>Propionibacteriales</taxon>
        <taxon>Propionibacteriaceae</taxon>
        <taxon>Ammonicoccus</taxon>
    </lineage>
</organism>
<dbReference type="InterPro" id="IPR049449">
    <property type="entry name" value="TesB_ACOT8-like_N"/>
</dbReference>
<dbReference type="Pfam" id="PF02551">
    <property type="entry name" value="Acyl_CoA_thio"/>
    <property type="match status" value="1"/>
</dbReference>
<evidence type="ECO:0000313" key="6">
    <source>
        <dbReference type="Proteomes" id="UP001442841"/>
    </source>
</evidence>
<protein>
    <submittedName>
        <fullName evidence="5">Acyl-CoA thioesterase II</fullName>
    </submittedName>
</protein>
<feature type="domain" description="Acyl-CoA thioesterase 2 C-terminal" evidence="3">
    <location>
        <begin position="178"/>
        <end position="282"/>
    </location>
</feature>
<dbReference type="EMBL" id="CP154795">
    <property type="protein sequence ID" value="XAN07928.1"/>
    <property type="molecule type" value="Genomic_DNA"/>
</dbReference>
<dbReference type="CDD" id="cd03444">
    <property type="entry name" value="Thioesterase_II_repeat1"/>
    <property type="match status" value="1"/>
</dbReference>
<accession>A0ABZ3FPF9</accession>
<comment type="similarity">
    <text evidence="1">Belongs to the C/M/P thioester hydrolase family.</text>
</comment>
<keyword evidence="2" id="KW-0378">Hydrolase</keyword>
<dbReference type="Pfam" id="PF13622">
    <property type="entry name" value="4HBT_3"/>
    <property type="match status" value="1"/>
</dbReference>
<evidence type="ECO:0000256" key="2">
    <source>
        <dbReference type="ARBA" id="ARBA00022801"/>
    </source>
</evidence>
<dbReference type="InterPro" id="IPR042171">
    <property type="entry name" value="Acyl-CoA_hotdog"/>
</dbReference>
<dbReference type="Proteomes" id="UP001442841">
    <property type="component" value="Chromosome"/>
</dbReference>
<reference evidence="5 6" key="1">
    <citation type="submission" date="2024-04" db="EMBL/GenBank/DDBJ databases">
        <title>Isolation of an actinomycete strain from pig manure.</title>
        <authorList>
            <person name="Gong T."/>
            <person name="Yu Z."/>
            <person name="An M."/>
            <person name="Wei C."/>
            <person name="Yang W."/>
            <person name="Liu L."/>
        </authorList>
    </citation>
    <scope>NUCLEOTIDE SEQUENCE [LARGE SCALE GENOMIC DNA]</scope>
    <source>
        <strain evidence="5 6">ZF39</strain>
    </source>
</reference>
<dbReference type="RefSeq" id="WP_425309385.1">
    <property type="nucleotide sequence ID" value="NZ_CP154795.1"/>
</dbReference>
<evidence type="ECO:0000313" key="5">
    <source>
        <dbReference type="EMBL" id="XAN07928.1"/>
    </source>
</evidence>
<dbReference type="Gene3D" id="2.40.160.210">
    <property type="entry name" value="Acyl-CoA thioesterase, double hotdog domain"/>
    <property type="match status" value="1"/>
</dbReference>
<dbReference type="SUPFAM" id="SSF54637">
    <property type="entry name" value="Thioesterase/thiol ester dehydrase-isomerase"/>
    <property type="match status" value="2"/>
</dbReference>
<proteinExistence type="inferred from homology"/>
<evidence type="ECO:0000256" key="1">
    <source>
        <dbReference type="ARBA" id="ARBA00006538"/>
    </source>
</evidence>
<feature type="domain" description="Acyl-CoA thioesterase-like N-terminal HotDog" evidence="4">
    <location>
        <begin position="35"/>
        <end position="111"/>
    </location>
</feature>
<sequence length="294" mass="32470">MTLLSPIDELLTLLDLEEIEVGLFRGRHPSTKRQRTFGGQVLAQSLMAASHSVPEDRTAHSMHAYFLRPGRTDAPMIFDVETLRDGRSFSSRRVLARQDGHVILGLTASFHIREPGLEHSDAMPDVPAAEDCPRMSEIMSERSGAPAELWESAFGGYDVRWVGSSGPDGTIPATAHGAHARIWVRANSGLPDNRHLHAAVLAYLSDLTLLGVSTVPHSPVFDERRFQAASIDHAMWFHRPVRADEWWLYDQISPIAIGGLGMSTSRIFQHGRMVASATQEGLIRPVENNRADQG</sequence>